<organism evidence="9 10">
    <name type="scientific">Cryptococcus tetragattii IND107</name>
    <dbReference type="NCBI Taxonomy" id="1296105"/>
    <lineage>
        <taxon>Eukaryota</taxon>
        <taxon>Fungi</taxon>
        <taxon>Dikarya</taxon>
        <taxon>Basidiomycota</taxon>
        <taxon>Agaricomycotina</taxon>
        <taxon>Tremellomycetes</taxon>
        <taxon>Tremellales</taxon>
        <taxon>Cryptococcaceae</taxon>
        <taxon>Cryptococcus</taxon>
        <taxon>Cryptococcus gattii species complex</taxon>
    </lineage>
</organism>
<keyword evidence="6 8" id="KW-1133">Transmembrane helix</keyword>
<evidence type="ECO:0008006" key="11">
    <source>
        <dbReference type="Google" id="ProtNLM"/>
    </source>
</evidence>
<feature type="transmembrane region" description="Helical" evidence="8">
    <location>
        <begin position="89"/>
        <end position="110"/>
    </location>
</feature>
<dbReference type="Pfam" id="PF03595">
    <property type="entry name" value="SLAC1"/>
    <property type="match status" value="1"/>
</dbReference>
<evidence type="ECO:0000256" key="4">
    <source>
        <dbReference type="ARBA" id="ARBA00022475"/>
    </source>
</evidence>
<dbReference type="CDD" id="cd09318">
    <property type="entry name" value="TDT_SSU1"/>
    <property type="match status" value="1"/>
</dbReference>
<evidence type="ECO:0000256" key="2">
    <source>
        <dbReference type="ARBA" id="ARBA00008566"/>
    </source>
</evidence>
<dbReference type="InterPro" id="IPR051629">
    <property type="entry name" value="Sulfite_efflux_TDT"/>
</dbReference>
<keyword evidence="3" id="KW-0813">Transport</keyword>
<accession>A0ABR3BZL9</accession>
<feature type="transmembrane region" description="Helical" evidence="8">
    <location>
        <begin position="326"/>
        <end position="349"/>
    </location>
</feature>
<reference evidence="10" key="1">
    <citation type="submission" date="2015-01" db="EMBL/GenBank/DDBJ databases">
        <title>The Genome Sequence of Cryptococcus gattii MMRL2647.</title>
        <authorList>
            <consortium name="The Broad Institute Genomics Platform"/>
            <person name="Cuomo C."/>
            <person name="Litvintseva A."/>
            <person name="Chen Y."/>
            <person name="Heitman J."/>
            <person name="Sun S."/>
            <person name="Springer D."/>
            <person name="Dromer F."/>
            <person name="Young S."/>
            <person name="Zeng Q."/>
            <person name="Gargeya S."/>
            <person name="Abouelleil A."/>
            <person name="Alvarado L."/>
            <person name="Chapman S.B."/>
            <person name="Gainer-Dewar J."/>
            <person name="Goldberg J."/>
            <person name="Griggs A."/>
            <person name="Gujja S."/>
            <person name="Hansen M."/>
            <person name="Howarth C."/>
            <person name="Imamovic A."/>
            <person name="Larimer J."/>
            <person name="Murphy C."/>
            <person name="Naylor J."/>
            <person name="Pearson M."/>
            <person name="Priest M."/>
            <person name="Roberts A."/>
            <person name="Saif S."/>
            <person name="Shea T."/>
            <person name="Sykes S."/>
            <person name="Wortman J."/>
            <person name="Nusbaum C."/>
            <person name="Birren B."/>
        </authorList>
    </citation>
    <scope>NUCLEOTIDE SEQUENCE [LARGE SCALE GENOMIC DNA]</scope>
    <source>
        <strain evidence="10">IND107</strain>
    </source>
</reference>
<evidence type="ECO:0000313" key="9">
    <source>
        <dbReference type="EMBL" id="KAL0253827.1"/>
    </source>
</evidence>
<evidence type="ECO:0000256" key="3">
    <source>
        <dbReference type="ARBA" id="ARBA00022448"/>
    </source>
</evidence>
<dbReference type="PANTHER" id="PTHR31686:SF1">
    <property type="entry name" value="SULFITE EFFLUX PUMP SSU1"/>
    <property type="match status" value="1"/>
</dbReference>
<evidence type="ECO:0000256" key="6">
    <source>
        <dbReference type="ARBA" id="ARBA00022989"/>
    </source>
</evidence>
<reference evidence="9 10" key="2">
    <citation type="submission" date="2024-01" db="EMBL/GenBank/DDBJ databases">
        <title>Comparative genomics of Cryptococcus and Kwoniella reveals pathogenesis evolution and contrasting modes of karyotype evolution via chromosome fusion or intercentromeric recombination.</title>
        <authorList>
            <person name="Coelho M.A."/>
            <person name="David-Palma M."/>
            <person name="Shea T."/>
            <person name="Bowers K."/>
            <person name="Mcginley-Smith S."/>
            <person name="Mohammad A.W."/>
            <person name="Gnirke A."/>
            <person name="Yurkov A.M."/>
            <person name="Nowrousian M."/>
            <person name="Sun S."/>
            <person name="Cuomo C.A."/>
            <person name="Heitman J."/>
        </authorList>
    </citation>
    <scope>NUCLEOTIDE SEQUENCE [LARGE SCALE GENOMIC DNA]</scope>
    <source>
        <strain evidence="9 10">IND107</strain>
    </source>
</reference>
<name>A0ABR3BZL9_9TREE</name>
<evidence type="ECO:0000313" key="10">
    <source>
        <dbReference type="Proteomes" id="UP000054399"/>
    </source>
</evidence>
<dbReference type="InterPro" id="IPR038665">
    <property type="entry name" value="Voltage-dep_anion_channel_sf"/>
</dbReference>
<proteinExistence type="inferred from homology"/>
<sequence length="487" mass="53643">MLCMLERLPQTVARALNGRMASPPDASEITVAESSGRDATLSLPRRVVRRIEYAILNISPAFFSFNMGTGITSILLYTFPFNAGWLRRLGVVVFISNVVLFILIAFASVVRVLRWKGIFLATLKNTSAGLFWGTLPMGFTTIVNMVALACVRVGTTGWSRTAIGFWWIDIILSVIINLGTVYIMITRQSHTTDAMSAAWLFPVITCVVASASGGVVSSAVMSYSPHLARSIVIVSYVVWGIGVPFALFIICHYLHHSILHGTPPVTALTSAFLPLGPCGQGSFGIMALGKAVRELAYNHGIGFGVVPDGVADAVLRREIILRMADAVYTGSLVTGLILWGLAFCWYILATTVLLDHWWNTNRDYFGKESFSIGFTALIFPIGVWTTATTTLAIELDSLAFKILGTILSVQVILNWIYVMFFTIYKVCDGTIYIAPELDIFPERNPPLRWLWPASATAKIYRKEDIELSPNLTDERRAGLVNSHREND</sequence>
<keyword evidence="10" id="KW-1185">Reference proteome</keyword>
<feature type="transmembrane region" description="Helical" evidence="8">
    <location>
        <begin position="166"/>
        <end position="185"/>
    </location>
</feature>
<feature type="transmembrane region" description="Helical" evidence="8">
    <location>
        <begin position="53"/>
        <end position="77"/>
    </location>
</feature>
<dbReference type="PANTHER" id="PTHR31686">
    <property type="match status" value="1"/>
</dbReference>
<comment type="subcellular location">
    <subcellularLocation>
        <location evidence="1">Cell membrane</location>
        <topology evidence="1">Multi-pass membrane protein</topology>
    </subcellularLocation>
</comment>
<keyword evidence="7 8" id="KW-0472">Membrane</keyword>
<protein>
    <recommendedName>
        <fullName evidence="11">Sulfite transporter</fullName>
    </recommendedName>
</protein>
<feature type="transmembrane region" description="Helical" evidence="8">
    <location>
        <begin position="130"/>
        <end position="154"/>
    </location>
</feature>
<keyword evidence="4" id="KW-1003">Cell membrane</keyword>
<feature type="transmembrane region" description="Helical" evidence="8">
    <location>
        <begin position="197"/>
        <end position="221"/>
    </location>
</feature>
<evidence type="ECO:0000256" key="7">
    <source>
        <dbReference type="ARBA" id="ARBA00023136"/>
    </source>
</evidence>
<dbReference type="EMBL" id="ATAM02000002">
    <property type="protein sequence ID" value="KAL0253827.1"/>
    <property type="molecule type" value="Genomic_DNA"/>
</dbReference>
<evidence type="ECO:0000256" key="8">
    <source>
        <dbReference type="SAM" id="Phobius"/>
    </source>
</evidence>
<evidence type="ECO:0000256" key="1">
    <source>
        <dbReference type="ARBA" id="ARBA00004651"/>
    </source>
</evidence>
<dbReference type="Gene3D" id="1.50.10.150">
    <property type="entry name" value="Voltage-dependent anion channel"/>
    <property type="match status" value="1"/>
</dbReference>
<comment type="similarity">
    <text evidence="2">Belongs to the tellurite-resistance/dicarboxylate transporter (TDT) family.</text>
</comment>
<feature type="transmembrane region" description="Helical" evidence="8">
    <location>
        <begin position="400"/>
        <end position="424"/>
    </location>
</feature>
<dbReference type="RefSeq" id="XP_066616048.1">
    <property type="nucleotide sequence ID" value="XM_066755762.1"/>
</dbReference>
<keyword evidence="5 8" id="KW-0812">Transmembrane</keyword>
<feature type="transmembrane region" description="Helical" evidence="8">
    <location>
        <begin position="233"/>
        <end position="254"/>
    </location>
</feature>
<dbReference type="Proteomes" id="UP000054399">
    <property type="component" value="Unassembled WGS sequence"/>
</dbReference>
<gene>
    <name evidence="9" type="ORF">I308_101205</name>
</gene>
<comment type="caution">
    <text evidence="9">The sequence shown here is derived from an EMBL/GenBank/DDBJ whole genome shotgun (WGS) entry which is preliminary data.</text>
</comment>
<evidence type="ECO:0000256" key="5">
    <source>
        <dbReference type="ARBA" id="ARBA00022692"/>
    </source>
</evidence>
<dbReference type="InterPro" id="IPR004695">
    <property type="entry name" value="SLAC1/Mae1/Ssu1/TehA"/>
</dbReference>
<feature type="transmembrane region" description="Helical" evidence="8">
    <location>
        <begin position="369"/>
        <end position="393"/>
    </location>
</feature>
<dbReference type="GeneID" id="91988063"/>